<reference evidence="2 3" key="1">
    <citation type="submission" date="2019-01" db="EMBL/GenBank/DDBJ databases">
        <authorList>
            <person name="Brito A."/>
        </authorList>
    </citation>
    <scope>NUCLEOTIDE SEQUENCE [LARGE SCALE GENOMIC DNA]</scope>
    <source>
        <strain evidence="2">1</strain>
    </source>
</reference>
<name>A0A563W056_9CYAN</name>
<accession>A0A563W056</accession>
<dbReference type="PANTHER" id="PTHR34614:SF2">
    <property type="entry name" value="TRANSPOSASE IS4-LIKE DOMAIN-CONTAINING PROTEIN"/>
    <property type="match status" value="1"/>
</dbReference>
<keyword evidence="3" id="KW-1185">Reference proteome</keyword>
<organism evidence="2 3">
    <name type="scientific">Hyella patelloides LEGE 07179</name>
    <dbReference type="NCBI Taxonomy" id="945734"/>
    <lineage>
        <taxon>Bacteria</taxon>
        <taxon>Bacillati</taxon>
        <taxon>Cyanobacteriota</taxon>
        <taxon>Cyanophyceae</taxon>
        <taxon>Pleurocapsales</taxon>
        <taxon>Hyellaceae</taxon>
        <taxon>Hyella</taxon>
    </lineage>
</organism>
<feature type="domain" description="DUF4277" evidence="1">
    <location>
        <begin position="8"/>
        <end position="79"/>
    </location>
</feature>
<sequence>MSQLVNIEVQTINHLGIIAGIIDEIGIVEIINEQLGIKPQEKLNSGIIVKSIILNAMGFVSRPLSLFPQFFNDKATEHL</sequence>
<dbReference type="InterPro" id="IPR025457">
    <property type="entry name" value="DUF4277"/>
</dbReference>
<evidence type="ECO:0000313" key="2">
    <source>
        <dbReference type="EMBL" id="VEP17084.1"/>
    </source>
</evidence>
<dbReference type="PANTHER" id="PTHR34614">
    <property type="match status" value="1"/>
</dbReference>
<gene>
    <name evidence="2" type="ORF">H1P_5460002</name>
</gene>
<proteinExistence type="predicted"/>
<protein>
    <submittedName>
        <fullName evidence="2">Transposase</fullName>
    </submittedName>
</protein>
<evidence type="ECO:0000313" key="3">
    <source>
        <dbReference type="Proteomes" id="UP000320055"/>
    </source>
</evidence>
<dbReference type="Pfam" id="PF14104">
    <property type="entry name" value="DUF4277"/>
    <property type="match status" value="1"/>
</dbReference>
<dbReference type="EMBL" id="CAACVJ010000497">
    <property type="protein sequence ID" value="VEP17084.1"/>
    <property type="molecule type" value="Genomic_DNA"/>
</dbReference>
<dbReference type="AlphaFoldDB" id="A0A563W056"/>
<evidence type="ECO:0000259" key="1">
    <source>
        <dbReference type="Pfam" id="PF14104"/>
    </source>
</evidence>
<dbReference type="Proteomes" id="UP000320055">
    <property type="component" value="Unassembled WGS sequence"/>
</dbReference>